<dbReference type="AlphaFoldDB" id="A0A8S3S787"/>
<accession>A0A8S3S787</accession>
<dbReference type="EMBL" id="CAJPWZ010001472">
    <property type="protein sequence ID" value="CAG2216168.1"/>
    <property type="molecule type" value="Genomic_DNA"/>
</dbReference>
<sequence length="291" mass="33772">MNTTEAKYTGRNKKLNTHLLTKMADSRRESLLFYKYLCNKIGTQVDVRTRRLSFIICDIHNHPYKRSPLKLFPQISSGSKTEGLDLSGSDVDIMLIDNRFEVYESERDVVQGRKVVLIMDTEDNPHCFSKLRVLTDYNRAYNISGRFKRLLHFEGSKCLLSSELYKMHNLNMIRQDAPKFDTIHGPCISDPNERFNEQNKATLMKLLKDAYNKDVKCFASSKTLNDYQNYITGITDRVVSIEREIMKIFSNGQALLNHGNVFLSVKIFPVPFQEFLIEGYFHFVPITCEQP</sequence>
<protein>
    <submittedName>
        <fullName evidence="1">Uncharacterized protein</fullName>
    </submittedName>
</protein>
<gene>
    <name evidence="1" type="ORF">MEDL_29893</name>
</gene>
<comment type="caution">
    <text evidence="1">The sequence shown here is derived from an EMBL/GenBank/DDBJ whole genome shotgun (WGS) entry which is preliminary data.</text>
</comment>
<dbReference type="Proteomes" id="UP000683360">
    <property type="component" value="Unassembled WGS sequence"/>
</dbReference>
<name>A0A8S3S787_MYTED</name>
<proteinExistence type="predicted"/>
<dbReference type="OrthoDB" id="6127889at2759"/>
<evidence type="ECO:0000313" key="1">
    <source>
        <dbReference type="EMBL" id="CAG2216168.1"/>
    </source>
</evidence>
<evidence type="ECO:0000313" key="2">
    <source>
        <dbReference type="Proteomes" id="UP000683360"/>
    </source>
</evidence>
<keyword evidence="2" id="KW-1185">Reference proteome</keyword>
<organism evidence="1 2">
    <name type="scientific">Mytilus edulis</name>
    <name type="common">Blue mussel</name>
    <dbReference type="NCBI Taxonomy" id="6550"/>
    <lineage>
        <taxon>Eukaryota</taxon>
        <taxon>Metazoa</taxon>
        <taxon>Spiralia</taxon>
        <taxon>Lophotrochozoa</taxon>
        <taxon>Mollusca</taxon>
        <taxon>Bivalvia</taxon>
        <taxon>Autobranchia</taxon>
        <taxon>Pteriomorphia</taxon>
        <taxon>Mytilida</taxon>
        <taxon>Mytiloidea</taxon>
        <taxon>Mytilidae</taxon>
        <taxon>Mytilinae</taxon>
        <taxon>Mytilus</taxon>
    </lineage>
</organism>
<reference evidence="1" key="1">
    <citation type="submission" date="2021-03" db="EMBL/GenBank/DDBJ databases">
        <authorList>
            <person name="Bekaert M."/>
        </authorList>
    </citation>
    <scope>NUCLEOTIDE SEQUENCE</scope>
</reference>